<dbReference type="PROSITE" id="PS50181">
    <property type="entry name" value="FBOX"/>
    <property type="match status" value="1"/>
</dbReference>
<comment type="pathway">
    <text evidence="1">Protein modification; protein ubiquitination.</text>
</comment>
<dbReference type="FunFam" id="1.20.1280.50:FF:000076">
    <property type="entry name" value="F-box/WD repeat-containing protein 12"/>
    <property type="match status" value="1"/>
</dbReference>
<reference evidence="6" key="2">
    <citation type="submission" date="2025-08" db="UniProtKB">
        <authorList>
            <consortium name="Ensembl"/>
        </authorList>
    </citation>
    <scope>IDENTIFICATION</scope>
</reference>
<dbReference type="SUPFAM" id="SSF50969">
    <property type="entry name" value="YVTN repeat-like/Quinoprotein amine dehydrogenase"/>
    <property type="match status" value="1"/>
</dbReference>
<dbReference type="GO" id="GO:0005737">
    <property type="term" value="C:cytoplasm"/>
    <property type="evidence" value="ECO:0007669"/>
    <property type="project" value="TreeGrafter"/>
</dbReference>
<dbReference type="Gene3D" id="1.20.1280.50">
    <property type="match status" value="1"/>
</dbReference>
<dbReference type="Pfam" id="PF12937">
    <property type="entry name" value="F-box-like"/>
    <property type="match status" value="1"/>
</dbReference>
<dbReference type="FunFam" id="2.130.10.10:FF:002594">
    <property type="entry name" value="F-box/WD repeat-containing protein 12"/>
    <property type="match status" value="1"/>
</dbReference>
<dbReference type="InterPro" id="IPR015943">
    <property type="entry name" value="WD40/YVTN_repeat-like_dom_sf"/>
</dbReference>
<dbReference type="GeneTree" id="ENSGT00940000162557"/>
<protein>
    <submittedName>
        <fullName evidence="6">F-box and WD repeat domain containing 12</fullName>
    </submittedName>
</protein>
<dbReference type="Gene3D" id="2.130.10.10">
    <property type="entry name" value="YVTN repeat-like/Quinoprotein amine dehydrogenase"/>
    <property type="match status" value="1"/>
</dbReference>
<keyword evidence="2" id="KW-0853">WD repeat</keyword>
<dbReference type="SUPFAM" id="SSF81383">
    <property type="entry name" value="F-box domain"/>
    <property type="match status" value="1"/>
</dbReference>
<dbReference type="PANTHER" id="PTHR46550:SF2">
    <property type="entry name" value="EXPRESSED SEQUENCE C85627-RELATED"/>
    <property type="match status" value="1"/>
</dbReference>
<evidence type="ECO:0000256" key="2">
    <source>
        <dbReference type="ARBA" id="ARBA00022574"/>
    </source>
</evidence>
<dbReference type="SMART" id="SM00256">
    <property type="entry name" value="FBOX"/>
    <property type="match status" value="1"/>
</dbReference>
<dbReference type="PANTHER" id="PTHR46550">
    <property type="entry name" value="F-BOX ONLY PROTEIN 3"/>
    <property type="match status" value="1"/>
</dbReference>
<accession>A0A8I5TWW0</accession>
<organism evidence="6 7">
    <name type="scientific">Pongo abelii</name>
    <name type="common">Sumatran orangutan</name>
    <name type="synonym">Pongo pygmaeus abelii</name>
    <dbReference type="NCBI Taxonomy" id="9601"/>
    <lineage>
        <taxon>Eukaryota</taxon>
        <taxon>Metazoa</taxon>
        <taxon>Chordata</taxon>
        <taxon>Craniata</taxon>
        <taxon>Vertebrata</taxon>
        <taxon>Euteleostomi</taxon>
        <taxon>Mammalia</taxon>
        <taxon>Eutheria</taxon>
        <taxon>Euarchontoglires</taxon>
        <taxon>Primates</taxon>
        <taxon>Haplorrhini</taxon>
        <taxon>Catarrhini</taxon>
        <taxon>Hominidae</taxon>
        <taxon>Pongo</taxon>
    </lineage>
</organism>
<reference evidence="6 7" key="1">
    <citation type="submission" date="2008-02" db="EMBL/GenBank/DDBJ databases">
        <title>A 6x draft sequence assembly of the Pongo pygmaeus abelii genome.</title>
        <authorList>
            <person name="Wilson R.K."/>
            <person name="Mardis E."/>
        </authorList>
    </citation>
    <scope>NUCLEOTIDE SEQUENCE [LARGE SCALE GENOMIC DNA]</scope>
</reference>
<dbReference type="InterPro" id="IPR001810">
    <property type="entry name" value="F-box_dom"/>
</dbReference>
<evidence type="ECO:0000313" key="7">
    <source>
        <dbReference type="Proteomes" id="UP000001595"/>
    </source>
</evidence>
<dbReference type="CDD" id="cd22137">
    <property type="entry name" value="F-box_FBXW12"/>
    <property type="match status" value="1"/>
</dbReference>
<dbReference type="Proteomes" id="UP000001595">
    <property type="component" value="Chromosome 3"/>
</dbReference>
<dbReference type="OMA" id="LHLYMWE"/>
<keyword evidence="7" id="KW-1185">Reference proteome</keyword>
<reference evidence="6" key="3">
    <citation type="submission" date="2025-09" db="UniProtKB">
        <authorList>
            <consortium name="Ensembl"/>
        </authorList>
    </citation>
    <scope>IDENTIFICATION</scope>
</reference>
<feature type="domain" description="F-box" evidence="5">
    <location>
        <begin position="1"/>
        <end position="45"/>
    </location>
</feature>
<dbReference type="InterPro" id="IPR036047">
    <property type="entry name" value="F-box-like_dom_sf"/>
</dbReference>
<dbReference type="InterPro" id="IPR052121">
    <property type="entry name" value="F-box_SCF_Substrate_Recog"/>
</dbReference>
<sequence length="473" mass="53537">MEIRLPDLALKRIFSFLDLFGLLQVSQVNKHWNRIADSDYLWRSLSLQRWDCSNFTYQHLGTHTWKQFFLHQRRKELRLALAQPRNFIYKVTKNIAFETQLAYLSGNSLTMDEQEKSIICSVSPKQELCAWDVQEGTIIWSSPVQEFHLSNLVTLPQMHLAVTMDRKKTIKVWNCQDRDALAVLPMPEPCYCMEAYLTKDGPFLMVGDAAGDIYTFTLPGLRDVSKVTAFQYGIVLLHCSPDKKWVFACGTYSRTLPQVFLTESLLRPSEGSAPLSTFLPHKLCASACWAPKVKNRITLMSQSSTGKKTEFITFDLTTKKTGGQTVIQAHEVASFQVAAHLKCPIWMGASDGYMIVFTSGPYLLLFSITGFLLQRFEDHQAAINNFWVDPCYVLTTSENSVHVYVWEEGGRHPYLRSCCHLENTWHDHTTDSCISSVMCDNASIVLRLRKQLQSAGADSPAASSGPCHPPPGQ</sequence>
<keyword evidence="3" id="KW-0677">Repeat</keyword>
<dbReference type="Ensembl" id="ENSPPYT00000036925.1">
    <property type="protein sequence ID" value="ENSPPYP00000042539.1"/>
    <property type="gene ID" value="ENSPPYG00000013907.2"/>
</dbReference>
<gene>
    <name evidence="6" type="primary">FBXW12</name>
</gene>
<dbReference type="AlphaFoldDB" id="A0A8I5TWW0"/>
<evidence type="ECO:0000256" key="3">
    <source>
        <dbReference type="ARBA" id="ARBA00022737"/>
    </source>
</evidence>
<evidence type="ECO:0000259" key="5">
    <source>
        <dbReference type="PROSITE" id="PS50181"/>
    </source>
</evidence>
<proteinExistence type="predicted"/>
<evidence type="ECO:0000313" key="6">
    <source>
        <dbReference type="Ensembl" id="ENSPPYP00000042539.1"/>
    </source>
</evidence>
<keyword evidence="4" id="KW-0833">Ubl conjugation pathway</keyword>
<dbReference type="InterPro" id="IPR011044">
    <property type="entry name" value="Quino_amine_DH_bsu"/>
</dbReference>
<evidence type="ECO:0000256" key="4">
    <source>
        <dbReference type="ARBA" id="ARBA00022786"/>
    </source>
</evidence>
<name>A0A8I5TWW0_PONAB</name>
<evidence type="ECO:0000256" key="1">
    <source>
        <dbReference type="ARBA" id="ARBA00004906"/>
    </source>
</evidence>